<sequence length="189" mass="21080">MSVLPIVTYDDEILRQEAEPVKENSDALQRLIDDMFESMYNSDGVGLAGPQVGELKRLFVVDADPMAEETDEPKHGPLAMINPRIVSKGGEEVEMDEGCLSIPGVNAPVSRPETIVVEYLDRNFDTRRLEAGGWLSRVIQHENDHLDGVLFVDHISFFKRKLLSSKLKGIASGETDIDYPTIPKKAKTR</sequence>
<dbReference type="PANTHER" id="PTHR10458:SF22">
    <property type="entry name" value="PEPTIDE DEFORMYLASE"/>
    <property type="match status" value="1"/>
</dbReference>
<keyword evidence="2" id="KW-0479">Metal-binding</keyword>
<comment type="catalytic activity">
    <reaction evidence="2">
        <text>N-terminal N-formyl-L-methionyl-[peptide] + H2O = N-terminal L-methionyl-[peptide] + formate</text>
        <dbReference type="Rhea" id="RHEA:24420"/>
        <dbReference type="Rhea" id="RHEA-COMP:10639"/>
        <dbReference type="Rhea" id="RHEA-COMP:10640"/>
        <dbReference type="ChEBI" id="CHEBI:15377"/>
        <dbReference type="ChEBI" id="CHEBI:15740"/>
        <dbReference type="ChEBI" id="CHEBI:49298"/>
        <dbReference type="ChEBI" id="CHEBI:64731"/>
        <dbReference type="EC" id="3.5.1.88"/>
    </reaction>
</comment>
<comment type="cofactor">
    <cofactor evidence="2">
        <name>Fe(2+)</name>
        <dbReference type="ChEBI" id="CHEBI:29033"/>
    </cofactor>
    <text evidence="2">Binds 1 Fe(2+) ion.</text>
</comment>
<dbReference type="CDD" id="cd00487">
    <property type="entry name" value="Pep_deformylase"/>
    <property type="match status" value="1"/>
</dbReference>
<keyword evidence="2" id="KW-0648">Protein biosynthesis</keyword>
<dbReference type="PANTHER" id="PTHR10458">
    <property type="entry name" value="PEPTIDE DEFORMYLASE"/>
    <property type="match status" value="1"/>
</dbReference>
<dbReference type="Proteomes" id="UP000317593">
    <property type="component" value="Unassembled WGS sequence"/>
</dbReference>
<dbReference type="NCBIfam" id="TIGR00079">
    <property type="entry name" value="pept_deformyl"/>
    <property type="match status" value="1"/>
</dbReference>
<gene>
    <name evidence="2" type="primary">def</name>
    <name evidence="3" type="ORF">SAMN06265218_104197</name>
</gene>
<evidence type="ECO:0000256" key="1">
    <source>
        <dbReference type="ARBA" id="ARBA00010759"/>
    </source>
</evidence>
<evidence type="ECO:0000313" key="3">
    <source>
        <dbReference type="EMBL" id="SMO52370.1"/>
    </source>
</evidence>
<protein>
    <recommendedName>
        <fullName evidence="2">Peptide deformylase</fullName>
        <shortName evidence="2">PDF</shortName>
        <ecNumber evidence="2">3.5.1.88</ecNumber>
    </recommendedName>
    <alternativeName>
        <fullName evidence="2">Polypeptide deformylase</fullName>
    </alternativeName>
</protein>
<keyword evidence="2" id="KW-0378">Hydrolase</keyword>
<name>A0A521C0Y4_9BACT</name>
<dbReference type="EMBL" id="FXTH01000004">
    <property type="protein sequence ID" value="SMO52370.1"/>
    <property type="molecule type" value="Genomic_DNA"/>
</dbReference>
<dbReference type="GO" id="GO:0046872">
    <property type="term" value="F:metal ion binding"/>
    <property type="evidence" value="ECO:0007669"/>
    <property type="project" value="UniProtKB-KW"/>
</dbReference>
<dbReference type="Gene3D" id="3.90.45.10">
    <property type="entry name" value="Peptide deformylase"/>
    <property type="match status" value="1"/>
</dbReference>
<dbReference type="RefSeq" id="WP_142713710.1">
    <property type="nucleotide sequence ID" value="NZ_FXTH01000004.1"/>
</dbReference>
<dbReference type="EC" id="3.5.1.88" evidence="2"/>
<dbReference type="GO" id="GO:0006412">
    <property type="term" value="P:translation"/>
    <property type="evidence" value="ECO:0007669"/>
    <property type="project" value="UniProtKB-UniRule"/>
</dbReference>
<feature type="binding site" evidence="2">
    <location>
        <position position="145"/>
    </location>
    <ligand>
        <name>Fe cation</name>
        <dbReference type="ChEBI" id="CHEBI:24875"/>
    </ligand>
</feature>
<accession>A0A521C0Y4</accession>
<proteinExistence type="inferred from homology"/>
<evidence type="ECO:0000256" key="2">
    <source>
        <dbReference type="HAMAP-Rule" id="MF_00163"/>
    </source>
</evidence>
<comment type="similarity">
    <text evidence="1 2">Belongs to the polypeptide deformylase family.</text>
</comment>
<organism evidence="3 4">
    <name type="scientific">Fodinibius sediminis</name>
    <dbReference type="NCBI Taxonomy" id="1214077"/>
    <lineage>
        <taxon>Bacteria</taxon>
        <taxon>Pseudomonadati</taxon>
        <taxon>Balneolota</taxon>
        <taxon>Balneolia</taxon>
        <taxon>Balneolales</taxon>
        <taxon>Balneolaceae</taxon>
        <taxon>Fodinibius</taxon>
    </lineage>
</organism>
<dbReference type="InterPro" id="IPR023635">
    <property type="entry name" value="Peptide_deformylase"/>
</dbReference>
<dbReference type="Pfam" id="PF01327">
    <property type="entry name" value="Pep_deformylase"/>
    <property type="match status" value="1"/>
</dbReference>
<dbReference type="AlphaFoldDB" id="A0A521C0Y4"/>
<keyword evidence="4" id="KW-1185">Reference proteome</keyword>
<dbReference type="OrthoDB" id="9784988at2"/>
<feature type="binding site" evidence="2">
    <location>
        <position position="99"/>
    </location>
    <ligand>
        <name>Fe cation</name>
        <dbReference type="ChEBI" id="CHEBI:24875"/>
    </ligand>
</feature>
<comment type="function">
    <text evidence="2">Removes the formyl group from the N-terminal Met of newly synthesized proteins. Requires at least a dipeptide for an efficient rate of reaction. N-terminal L-methionine is a prerequisite for activity but the enzyme has broad specificity at other positions.</text>
</comment>
<dbReference type="PIRSF" id="PIRSF004749">
    <property type="entry name" value="Pep_def"/>
    <property type="match status" value="1"/>
</dbReference>
<feature type="active site" evidence="2">
    <location>
        <position position="142"/>
    </location>
</feature>
<dbReference type="HAMAP" id="MF_00163">
    <property type="entry name" value="Pep_deformylase"/>
    <property type="match status" value="1"/>
</dbReference>
<dbReference type="NCBIfam" id="NF001159">
    <property type="entry name" value="PRK00150.1-3"/>
    <property type="match status" value="1"/>
</dbReference>
<feature type="binding site" evidence="2">
    <location>
        <position position="141"/>
    </location>
    <ligand>
        <name>Fe cation</name>
        <dbReference type="ChEBI" id="CHEBI:24875"/>
    </ligand>
</feature>
<dbReference type="PRINTS" id="PR01576">
    <property type="entry name" value="PDEFORMYLASE"/>
</dbReference>
<dbReference type="InterPro" id="IPR036821">
    <property type="entry name" value="Peptide_deformylase_sf"/>
</dbReference>
<reference evidence="3 4" key="1">
    <citation type="submission" date="2017-05" db="EMBL/GenBank/DDBJ databases">
        <authorList>
            <person name="Varghese N."/>
            <person name="Submissions S."/>
        </authorList>
    </citation>
    <scope>NUCLEOTIDE SEQUENCE [LARGE SCALE GENOMIC DNA]</scope>
    <source>
        <strain evidence="3 4">DSM 21194</strain>
    </source>
</reference>
<dbReference type="SUPFAM" id="SSF56420">
    <property type="entry name" value="Peptide deformylase"/>
    <property type="match status" value="1"/>
</dbReference>
<evidence type="ECO:0000313" key="4">
    <source>
        <dbReference type="Proteomes" id="UP000317593"/>
    </source>
</evidence>
<dbReference type="GO" id="GO:0042586">
    <property type="term" value="F:peptide deformylase activity"/>
    <property type="evidence" value="ECO:0007669"/>
    <property type="project" value="UniProtKB-UniRule"/>
</dbReference>
<keyword evidence="2" id="KW-0408">Iron</keyword>